<dbReference type="Gene3D" id="1.10.8.430">
    <property type="entry name" value="Helical domain of apoptotic protease-activating factors"/>
    <property type="match status" value="1"/>
</dbReference>
<proteinExistence type="predicted"/>
<evidence type="ECO:0000313" key="2">
    <source>
        <dbReference type="Proteomes" id="UP000019376"/>
    </source>
</evidence>
<evidence type="ECO:0000313" key="1">
    <source>
        <dbReference type="EMBL" id="EPS29155.1"/>
    </source>
</evidence>
<sequence>MTFDLRKYLPKTDHGAILVTTRSSMVKLGQTIHLRKLEDINESLEILASVSGQEDLRQDPKATDLARELDGLPLALATAGAYLEQVSIGYAEYLQLYRDSWQKLHEETPQLQTYDQTLYSTWNLSYRYIQQQSPLAAMLLRQWAYFANEDLWCLEMLRDQEIDNAAVSALDSLGLFYWDQGRLQEADVMCERALEGCDKAWGQEHTSTLETVNNLGLVYWSQGRILEAEAMYKRALEDREKAWGQGHTLALKIINNLGVLYTEQGRLQEAGTMCQRALEGCEKAWGRQHTSTLDIANNLGFIYADQDRLQEAEAMYKRALEGHGKAFDATLPVTYRPALKTLKNYGFLCEITGDVDTAILCYQRTLVGTEAVWGRHDKWYAWISNRLSSLQHEKCEASEEELVPKNNKRRGAYGNSESEALRCVQT</sequence>
<dbReference type="PANTHER" id="PTHR46082">
    <property type="entry name" value="ATP/GTP-BINDING PROTEIN-RELATED"/>
    <property type="match status" value="1"/>
</dbReference>
<organism evidence="1 2">
    <name type="scientific">Penicillium oxalicum (strain 114-2 / CGMCC 5302)</name>
    <name type="common">Penicillium decumbens</name>
    <dbReference type="NCBI Taxonomy" id="933388"/>
    <lineage>
        <taxon>Eukaryota</taxon>
        <taxon>Fungi</taxon>
        <taxon>Dikarya</taxon>
        <taxon>Ascomycota</taxon>
        <taxon>Pezizomycotina</taxon>
        <taxon>Eurotiomycetes</taxon>
        <taxon>Eurotiomycetidae</taxon>
        <taxon>Eurotiales</taxon>
        <taxon>Aspergillaceae</taxon>
        <taxon>Penicillium</taxon>
    </lineage>
</organism>
<dbReference type="EMBL" id="KB644411">
    <property type="protein sequence ID" value="EPS29155.1"/>
    <property type="molecule type" value="Genomic_DNA"/>
</dbReference>
<name>S7ZEQ8_PENO1</name>
<keyword evidence="2" id="KW-1185">Reference proteome</keyword>
<dbReference type="Pfam" id="PF13424">
    <property type="entry name" value="TPR_12"/>
    <property type="match status" value="2"/>
</dbReference>
<dbReference type="eggNOG" id="KOG1840">
    <property type="taxonomic scope" value="Eukaryota"/>
</dbReference>
<dbReference type="PhylomeDB" id="S7ZEQ8"/>
<dbReference type="InterPro" id="IPR053137">
    <property type="entry name" value="NLR-like"/>
</dbReference>
<dbReference type="SUPFAM" id="SSF52540">
    <property type="entry name" value="P-loop containing nucleoside triphosphate hydrolases"/>
    <property type="match status" value="1"/>
</dbReference>
<dbReference type="Proteomes" id="UP000019376">
    <property type="component" value="Unassembled WGS sequence"/>
</dbReference>
<reference evidence="1 2" key="1">
    <citation type="journal article" date="2013" name="PLoS ONE">
        <title>Genomic and secretomic analyses reveal unique features of the lignocellulolytic enzyme system of Penicillium decumbens.</title>
        <authorList>
            <person name="Liu G."/>
            <person name="Zhang L."/>
            <person name="Wei X."/>
            <person name="Zou G."/>
            <person name="Qin Y."/>
            <person name="Ma L."/>
            <person name="Li J."/>
            <person name="Zheng H."/>
            <person name="Wang S."/>
            <person name="Wang C."/>
            <person name="Xun L."/>
            <person name="Zhao G.-P."/>
            <person name="Zhou Z."/>
            <person name="Qu Y."/>
        </authorList>
    </citation>
    <scope>NUCLEOTIDE SEQUENCE [LARGE SCALE GENOMIC DNA]</scope>
    <source>
        <strain evidence="2">114-2 / CGMCC 5302</strain>
    </source>
</reference>
<dbReference type="InterPro" id="IPR027417">
    <property type="entry name" value="P-loop_NTPase"/>
</dbReference>
<dbReference type="SUPFAM" id="SSF48452">
    <property type="entry name" value="TPR-like"/>
    <property type="match status" value="2"/>
</dbReference>
<dbReference type="InterPro" id="IPR011990">
    <property type="entry name" value="TPR-like_helical_dom_sf"/>
</dbReference>
<gene>
    <name evidence="1" type="ORF">PDE_04104</name>
</gene>
<protein>
    <submittedName>
        <fullName evidence="1">Uncharacterized protein</fullName>
    </submittedName>
</protein>
<dbReference type="InterPro" id="IPR019734">
    <property type="entry name" value="TPR_rpt"/>
</dbReference>
<dbReference type="HOGENOM" id="CLU_644208_0_0_1"/>
<dbReference type="Gene3D" id="1.25.40.10">
    <property type="entry name" value="Tetratricopeptide repeat domain"/>
    <property type="match status" value="1"/>
</dbReference>
<dbReference type="InterPro" id="IPR042197">
    <property type="entry name" value="Apaf_helical"/>
</dbReference>
<accession>S7ZEQ8</accession>
<dbReference type="STRING" id="933388.S7ZEQ8"/>
<dbReference type="AlphaFoldDB" id="S7ZEQ8"/>
<dbReference type="PANTHER" id="PTHR46082:SF6">
    <property type="entry name" value="AAA+ ATPASE DOMAIN-CONTAINING PROTEIN-RELATED"/>
    <property type="match status" value="1"/>
</dbReference>
<dbReference type="OrthoDB" id="5986190at2759"/>
<dbReference type="SMART" id="SM00028">
    <property type="entry name" value="TPR"/>
    <property type="match status" value="4"/>
</dbReference>